<keyword evidence="3" id="KW-1185">Reference proteome</keyword>
<proteinExistence type="predicted"/>
<dbReference type="Gene3D" id="3.40.50.2000">
    <property type="entry name" value="Glycogen Phosphorylase B"/>
    <property type="match status" value="2"/>
</dbReference>
<evidence type="ECO:0000313" key="3">
    <source>
        <dbReference type="Proteomes" id="UP000593802"/>
    </source>
</evidence>
<gene>
    <name evidence="2" type="ORF">skT53_19730</name>
</gene>
<dbReference type="Proteomes" id="UP000593802">
    <property type="component" value="Chromosome"/>
</dbReference>
<dbReference type="KEGG" id="eff:skT53_19730"/>
<sequence length="433" mass="49544">MEIDRISGPNVHNQMGIEEKVMDRILVISYFAPPVLSAESILVGKLLPELAKRYQIDLVAVGDDPDFRKDETMGQWMDVENLTVHRYHNPKPVNKIVRRLYQKGSSMFQDMNDRWLRQVLLHYKPQGPFQLIYSRSMPGISHLVAYEFKQRLGIPWVAQFSDPWAHNPYNRYPLPVMHQVEERNEAKVIRAADRFVFPTDEIRRLVASSYPDEDVTDRSIVLPHCFDERLYGPSEGESPAAGSHDNRIVLSYIGDFYGLRSPEPILKALALLNEQHPQTAAKIHLQIVGNVESTFVPLLSKYGDMLKTTIERTGQVSYLESLQKMKQSDILLLIDAPSDENIFLPSKLIDYFGARKPILGITAEKGTTANLLREQSFPVIDPRDPERIAAELLAMAERLDLFQQKAETNDLRMFEVKTVADQLSKLFEQLGQE</sequence>
<dbReference type="EMBL" id="AP023366">
    <property type="protein sequence ID" value="BCJ86988.1"/>
    <property type="molecule type" value="Genomic_DNA"/>
</dbReference>
<dbReference type="Pfam" id="PF13579">
    <property type="entry name" value="Glyco_trans_4_4"/>
    <property type="match status" value="1"/>
</dbReference>
<feature type="domain" description="Glycosyltransferase subfamily 4-like N-terminal" evidence="1">
    <location>
        <begin position="46"/>
        <end position="211"/>
    </location>
</feature>
<organism evidence="2 3">
    <name type="scientific">Effusibacillus dendaii</name>
    <dbReference type="NCBI Taxonomy" id="2743772"/>
    <lineage>
        <taxon>Bacteria</taxon>
        <taxon>Bacillati</taxon>
        <taxon>Bacillota</taxon>
        <taxon>Bacilli</taxon>
        <taxon>Bacillales</taxon>
        <taxon>Alicyclobacillaceae</taxon>
        <taxon>Effusibacillus</taxon>
    </lineage>
</organism>
<protein>
    <recommendedName>
        <fullName evidence="1">Glycosyltransferase subfamily 4-like N-terminal domain-containing protein</fullName>
    </recommendedName>
</protein>
<accession>A0A7I8D9Z3</accession>
<name>A0A7I8D9Z3_9BACL</name>
<dbReference type="AlphaFoldDB" id="A0A7I8D9Z3"/>
<evidence type="ECO:0000259" key="1">
    <source>
        <dbReference type="Pfam" id="PF13579"/>
    </source>
</evidence>
<reference evidence="2 3" key="1">
    <citation type="submission" date="2020-08" db="EMBL/GenBank/DDBJ databases">
        <title>Complete Genome Sequence of Effusibacillus dendaii Strain skT53, Isolated from Farmland soil.</title>
        <authorList>
            <person name="Konishi T."/>
            <person name="Kawasaki H."/>
        </authorList>
    </citation>
    <scope>NUCLEOTIDE SEQUENCE [LARGE SCALE GENOMIC DNA]</scope>
    <source>
        <strain evidence="3">skT53</strain>
    </source>
</reference>
<evidence type="ECO:0000313" key="2">
    <source>
        <dbReference type="EMBL" id="BCJ86988.1"/>
    </source>
</evidence>
<dbReference type="PANTHER" id="PTHR12526">
    <property type="entry name" value="GLYCOSYLTRANSFERASE"/>
    <property type="match status" value="1"/>
</dbReference>
<dbReference type="InterPro" id="IPR028098">
    <property type="entry name" value="Glyco_trans_4-like_N"/>
</dbReference>
<dbReference type="SUPFAM" id="SSF53756">
    <property type="entry name" value="UDP-Glycosyltransferase/glycogen phosphorylase"/>
    <property type="match status" value="1"/>
</dbReference>